<protein>
    <submittedName>
        <fullName evidence="5">Transcription antiterminator BglG</fullName>
    </submittedName>
</protein>
<gene>
    <name evidence="5" type="ORF">CBF32_07140</name>
</gene>
<reference evidence="5 6" key="1">
    <citation type="submission" date="2017-05" db="EMBL/GenBank/DDBJ databases">
        <title>Vagococcus spp. assemblies.</title>
        <authorList>
            <person name="Gulvik C.A."/>
        </authorList>
    </citation>
    <scope>NUCLEOTIDE SEQUENCE [LARGE SCALE GENOMIC DNA]</scope>
    <source>
        <strain evidence="5 6">NCFB 2497</strain>
    </source>
</reference>
<accession>A0A369AVT6</accession>
<dbReference type="PROSITE" id="PS51094">
    <property type="entry name" value="PTS_EIIA_TYPE_2"/>
    <property type="match status" value="1"/>
</dbReference>
<sequence>MILSPREKQLLTELLNNTKEVSVSQMIGLLKVSKRTVYRELDSLIETLHSIDIEVKKVSRGNYQLMIDDIQRERLMKLVGSDSWMELSTSERQRGILYDLLETLAPIPMTNFLKIYDISNTTFYGDIKQLETRLAKSPLKIVRNMGYEIIGSEKYRRLLMANILESEINEYEFFHLQDIPEQGNFFVKFLKEEQFELVKTIVLEELNQSLPKLSDRKLQHLVLMILIAVDRVAQGHVLIEESYMELINKETLNMSKRIFSKLGRETKQLFPVNEIVFYANLLNDFSNSFEDDFFEESFDSELAYSVKRLIELVSEQTEVSFFEDYNLYKMLLTHLSGVFSRAILQEDQLRNPILERIMEQYVEVANGIKESLPLVFPNQQLTEEEIAYMVLHFANSLERSPKVMEVDIAGFSPSGLVSTSMLEMKLRNHFPFIHTIHFFSIAELGTVDLENDYDLVVSTSLLPGFTGKYQLVSPLLLEDEVKKLKEIFKEMDHLKARPVRKHHQVNDFSKPYEEVRQFMEHVNELLERFFIKTIENKTDLESLIVELITCMPDNLISDSKDIEMKLLKRVNQSPVGIPNTTMALFHGATKGVNQTIFYIVNLNNSIEMLGMDQETMNVTRILVMLSPLETSKVETKLLSKISGAIIMNDLYTEIFNSGNEPIVYQLLSSLLIDEMKV</sequence>
<name>A0A369AVT6_9ENTE</name>
<dbReference type="OrthoDB" id="9776005at2"/>
<dbReference type="PROSITE" id="PS51099">
    <property type="entry name" value="PTS_EIIB_TYPE_2"/>
    <property type="match status" value="1"/>
</dbReference>
<evidence type="ECO:0000256" key="3">
    <source>
        <dbReference type="ARBA" id="ARBA00023159"/>
    </source>
</evidence>
<dbReference type="PANTHER" id="PTHR30185:SF18">
    <property type="entry name" value="TRANSCRIPTIONAL REGULATOR MTLR"/>
    <property type="match status" value="1"/>
</dbReference>
<comment type="caution">
    <text evidence="5">The sequence shown here is derived from an EMBL/GenBank/DDBJ whole genome shotgun (WGS) entry which is preliminary data.</text>
</comment>
<keyword evidence="6" id="KW-1185">Reference proteome</keyword>
<dbReference type="InterPro" id="IPR036388">
    <property type="entry name" value="WH-like_DNA-bd_sf"/>
</dbReference>
<dbReference type="SUPFAM" id="SSF63520">
    <property type="entry name" value="PTS-regulatory domain, PRD"/>
    <property type="match status" value="1"/>
</dbReference>
<keyword evidence="1" id="KW-0677">Repeat</keyword>
<dbReference type="RefSeq" id="WP_114289650.1">
    <property type="nucleotide sequence ID" value="NZ_CP081459.1"/>
</dbReference>
<dbReference type="Pfam" id="PF00874">
    <property type="entry name" value="PRD"/>
    <property type="match status" value="2"/>
</dbReference>
<dbReference type="GO" id="GO:0009401">
    <property type="term" value="P:phosphoenolpyruvate-dependent sugar phosphotransferase system"/>
    <property type="evidence" value="ECO:0007669"/>
    <property type="project" value="InterPro"/>
</dbReference>
<evidence type="ECO:0000256" key="1">
    <source>
        <dbReference type="ARBA" id="ARBA00022737"/>
    </source>
</evidence>
<keyword evidence="3" id="KW-0010">Activator</keyword>
<dbReference type="InterPro" id="IPR050661">
    <property type="entry name" value="BglG_antiterminators"/>
</dbReference>
<evidence type="ECO:0000313" key="5">
    <source>
        <dbReference type="EMBL" id="RSU01766.1"/>
    </source>
</evidence>
<dbReference type="Pfam" id="PF00359">
    <property type="entry name" value="PTS_EIIA_2"/>
    <property type="match status" value="1"/>
</dbReference>
<proteinExistence type="predicted"/>
<dbReference type="Proteomes" id="UP000288197">
    <property type="component" value="Unassembled WGS sequence"/>
</dbReference>
<dbReference type="InterPro" id="IPR002178">
    <property type="entry name" value="PTS_EIIA_type-2_dom"/>
</dbReference>
<dbReference type="InterPro" id="IPR011608">
    <property type="entry name" value="PRD"/>
</dbReference>
<evidence type="ECO:0000256" key="2">
    <source>
        <dbReference type="ARBA" id="ARBA00023015"/>
    </source>
</evidence>
<evidence type="ECO:0000313" key="6">
    <source>
        <dbReference type="Proteomes" id="UP000288197"/>
    </source>
</evidence>
<dbReference type="Gene3D" id="1.10.10.10">
    <property type="entry name" value="Winged helix-like DNA-binding domain superfamily/Winged helix DNA-binding domain"/>
    <property type="match status" value="1"/>
</dbReference>
<organism evidence="5 6">
    <name type="scientific">Vagococcus fluvialis</name>
    <dbReference type="NCBI Taxonomy" id="2738"/>
    <lineage>
        <taxon>Bacteria</taxon>
        <taxon>Bacillati</taxon>
        <taxon>Bacillota</taxon>
        <taxon>Bacilli</taxon>
        <taxon>Lactobacillales</taxon>
        <taxon>Enterococcaceae</taxon>
        <taxon>Vagococcus</taxon>
    </lineage>
</organism>
<dbReference type="PROSITE" id="PS51372">
    <property type="entry name" value="PRD_2"/>
    <property type="match status" value="1"/>
</dbReference>
<dbReference type="GO" id="GO:0006355">
    <property type="term" value="P:regulation of DNA-templated transcription"/>
    <property type="evidence" value="ECO:0007669"/>
    <property type="project" value="InterPro"/>
</dbReference>
<dbReference type="CDD" id="cd05568">
    <property type="entry name" value="PTS_IIB_bgl_like"/>
    <property type="match status" value="1"/>
</dbReference>
<evidence type="ECO:0000256" key="4">
    <source>
        <dbReference type="ARBA" id="ARBA00023163"/>
    </source>
</evidence>
<keyword evidence="2" id="KW-0805">Transcription regulation</keyword>
<dbReference type="InterPro" id="IPR036634">
    <property type="entry name" value="PRD_sf"/>
</dbReference>
<dbReference type="InterPro" id="IPR013011">
    <property type="entry name" value="PTS_EIIB_2"/>
</dbReference>
<dbReference type="GO" id="GO:0008982">
    <property type="term" value="F:protein-N(PI)-phosphohistidine-sugar phosphotransferase activity"/>
    <property type="evidence" value="ECO:0007669"/>
    <property type="project" value="InterPro"/>
</dbReference>
<dbReference type="GeneID" id="63146428"/>
<dbReference type="InterPro" id="IPR016152">
    <property type="entry name" value="PTrfase/Anion_transptr"/>
</dbReference>
<dbReference type="SUPFAM" id="SSF55804">
    <property type="entry name" value="Phoshotransferase/anion transport protein"/>
    <property type="match status" value="1"/>
</dbReference>
<dbReference type="EMBL" id="NGJX01000006">
    <property type="protein sequence ID" value="RSU01766.1"/>
    <property type="molecule type" value="Genomic_DNA"/>
</dbReference>
<dbReference type="Gene3D" id="3.40.930.10">
    <property type="entry name" value="Mannitol-specific EII, Chain A"/>
    <property type="match status" value="1"/>
</dbReference>
<dbReference type="AlphaFoldDB" id="A0A369AVT6"/>
<keyword evidence="4" id="KW-0804">Transcription</keyword>
<dbReference type="InterPro" id="IPR007737">
    <property type="entry name" value="Mga_HTH"/>
</dbReference>
<dbReference type="PANTHER" id="PTHR30185">
    <property type="entry name" value="CRYPTIC BETA-GLUCOSIDE BGL OPERON ANTITERMINATOR"/>
    <property type="match status" value="1"/>
</dbReference>
<dbReference type="InterPro" id="IPR013196">
    <property type="entry name" value="HTH_11"/>
</dbReference>
<dbReference type="Pfam" id="PF08279">
    <property type="entry name" value="HTH_11"/>
    <property type="match status" value="1"/>
</dbReference>
<dbReference type="Pfam" id="PF05043">
    <property type="entry name" value="Mga"/>
    <property type="match status" value="1"/>
</dbReference>
<dbReference type="Gene3D" id="1.10.1790.10">
    <property type="entry name" value="PRD domain"/>
    <property type="match status" value="1"/>
</dbReference>